<dbReference type="InterPro" id="IPR000209">
    <property type="entry name" value="Peptidase_S8/S53_dom"/>
</dbReference>
<evidence type="ECO:0000256" key="1">
    <source>
        <dbReference type="ARBA" id="ARBA00011073"/>
    </source>
</evidence>
<evidence type="ECO:0000256" key="5">
    <source>
        <dbReference type="PROSITE-ProRule" id="PRU01240"/>
    </source>
</evidence>
<reference evidence="10" key="1">
    <citation type="journal article" date="2019" name="Int. J. Syst. Evol. Microbiol.">
        <title>The Global Catalogue of Microorganisms (GCM) 10K type strain sequencing project: providing services to taxonomists for standard genome sequencing and annotation.</title>
        <authorList>
            <consortium name="The Broad Institute Genomics Platform"/>
            <consortium name="The Broad Institute Genome Sequencing Center for Infectious Disease"/>
            <person name="Wu L."/>
            <person name="Ma J."/>
        </authorList>
    </citation>
    <scope>NUCLEOTIDE SEQUENCE [LARGE SCALE GENOMIC DNA]</scope>
    <source>
        <strain evidence="10">JCM 3175</strain>
    </source>
</reference>
<evidence type="ECO:0000313" key="10">
    <source>
        <dbReference type="Proteomes" id="UP001500307"/>
    </source>
</evidence>
<evidence type="ECO:0000256" key="2">
    <source>
        <dbReference type="ARBA" id="ARBA00022670"/>
    </source>
</evidence>
<dbReference type="SUPFAM" id="SSF55166">
    <property type="entry name" value="Hedgehog/DD-peptidase"/>
    <property type="match status" value="1"/>
</dbReference>
<dbReference type="PANTHER" id="PTHR43806">
    <property type="entry name" value="PEPTIDASE S8"/>
    <property type="match status" value="1"/>
</dbReference>
<dbReference type="PROSITE" id="PS00138">
    <property type="entry name" value="SUBTILASE_SER"/>
    <property type="match status" value="1"/>
</dbReference>
<dbReference type="Proteomes" id="UP001500307">
    <property type="component" value="Unassembled WGS sequence"/>
</dbReference>
<dbReference type="PROSITE" id="PS51892">
    <property type="entry name" value="SUBTILASE"/>
    <property type="match status" value="1"/>
</dbReference>
<keyword evidence="4 5" id="KW-0720">Serine protease</keyword>
<feature type="region of interest" description="Disordered" evidence="6">
    <location>
        <begin position="1297"/>
        <end position="1322"/>
    </location>
</feature>
<evidence type="ECO:0008006" key="11">
    <source>
        <dbReference type="Google" id="ProtNLM"/>
    </source>
</evidence>
<dbReference type="InterPro" id="IPR009045">
    <property type="entry name" value="Zn_M74/Hedgehog-like"/>
</dbReference>
<feature type="compositionally biased region" description="Acidic residues" evidence="6">
    <location>
        <begin position="1365"/>
        <end position="1377"/>
    </location>
</feature>
<comment type="similarity">
    <text evidence="1 5">Belongs to the peptidase S8 family.</text>
</comment>
<evidence type="ECO:0000259" key="8">
    <source>
        <dbReference type="Pfam" id="PF02557"/>
    </source>
</evidence>
<name>A0ABP8T358_9ACTN</name>
<dbReference type="InterPro" id="IPR036852">
    <property type="entry name" value="Peptidase_S8/S53_dom_sf"/>
</dbReference>
<dbReference type="CDD" id="cd14814">
    <property type="entry name" value="Peptidase_M15"/>
    <property type="match status" value="1"/>
</dbReference>
<dbReference type="InterPro" id="IPR003709">
    <property type="entry name" value="VanY-like_core_dom"/>
</dbReference>
<dbReference type="Gene3D" id="3.40.50.200">
    <property type="entry name" value="Peptidase S8/S53 domain"/>
    <property type="match status" value="1"/>
</dbReference>
<feature type="region of interest" description="Disordered" evidence="6">
    <location>
        <begin position="807"/>
        <end position="826"/>
    </location>
</feature>
<dbReference type="PRINTS" id="PR00723">
    <property type="entry name" value="SUBTILISIN"/>
</dbReference>
<protein>
    <recommendedName>
        <fullName evidence="11">D-alanyl-D-alanine carboxypeptidase-like protein</fullName>
    </recommendedName>
</protein>
<organism evidence="9 10">
    <name type="scientific">Micromonospora coerulea</name>
    <dbReference type="NCBI Taxonomy" id="47856"/>
    <lineage>
        <taxon>Bacteria</taxon>
        <taxon>Bacillati</taxon>
        <taxon>Actinomycetota</taxon>
        <taxon>Actinomycetes</taxon>
        <taxon>Micromonosporales</taxon>
        <taxon>Micromonosporaceae</taxon>
        <taxon>Micromonospora</taxon>
    </lineage>
</organism>
<dbReference type="Gene3D" id="2.60.120.1290">
    <property type="match status" value="1"/>
</dbReference>
<dbReference type="Gene3D" id="3.30.1380.10">
    <property type="match status" value="1"/>
</dbReference>
<dbReference type="InterPro" id="IPR023828">
    <property type="entry name" value="Peptidase_S8_Ser-AS"/>
</dbReference>
<dbReference type="Pfam" id="PF00082">
    <property type="entry name" value="Peptidase_S8"/>
    <property type="match status" value="2"/>
</dbReference>
<evidence type="ECO:0000256" key="3">
    <source>
        <dbReference type="ARBA" id="ARBA00022801"/>
    </source>
</evidence>
<keyword evidence="10" id="KW-1185">Reference proteome</keyword>
<feature type="active site" description="Charge relay system" evidence="5">
    <location>
        <position position="134"/>
    </location>
</feature>
<comment type="caution">
    <text evidence="9">The sequence shown here is derived from an EMBL/GenBank/DDBJ whole genome shotgun (WGS) entry which is preliminary data.</text>
</comment>
<evidence type="ECO:0000259" key="7">
    <source>
        <dbReference type="Pfam" id="PF00082"/>
    </source>
</evidence>
<feature type="domain" description="Peptidase S8/S53" evidence="7">
    <location>
        <begin position="125"/>
        <end position="342"/>
    </location>
</feature>
<gene>
    <name evidence="9" type="ORF">GCM10023176_60540</name>
</gene>
<feature type="region of interest" description="Disordered" evidence="6">
    <location>
        <begin position="840"/>
        <end position="859"/>
    </location>
</feature>
<evidence type="ECO:0000313" key="9">
    <source>
        <dbReference type="EMBL" id="GAA4580667.1"/>
    </source>
</evidence>
<dbReference type="InterPro" id="IPR050131">
    <property type="entry name" value="Peptidase_S8_subtilisin-like"/>
</dbReference>
<feature type="region of interest" description="Disordered" evidence="6">
    <location>
        <begin position="1353"/>
        <end position="1384"/>
    </location>
</feature>
<accession>A0ABP8T358</accession>
<dbReference type="EMBL" id="BAABGU010000064">
    <property type="protein sequence ID" value="GAA4580667.1"/>
    <property type="molecule type" value="Genomic_DNA"/>
</dbReference>
<feature type="active site" description="Charge relay system" evidence="5">
    <location>
        <position position="226"/>
    </location>
</feature>
<evidence type="ECO:0000256" key="6">
    <source>
        <dbReference type="SAM" id="MobiDB-lite"/>
    </source>
</evidence>
<feature type="domain" description="Peptidase S8/S53" evidence="7">
    <location>
        <begin position="486"/>
        <end position="599"/>
    </location>
</feature>
<feature type="active site" description="Charge relay system" evidence="5">
    <location>
        <position position="549"/>
    </location>
</feature>
<feature type="domain" description="D-alanyl-D-alanine carboxypeptidase-like core" evidence="8">
    <location>
        <begin position="906"/>
        <end position="1045"/>
    </location>
</feature>
<feature type="region of interest" description="Disordered" evidence="6">
    <location>
        <begin position="752"/>
        <end position="798"/>
    </location>
</feature>
<evidence type="ECO:0000256" key="4">
    <source>
        <dbReference type="ARBA" id="ARBA00022825"/>
    </source>
</evidence>
<feature type="region of interest" description="Disordered" evidence="6">
    <location>
        <begin position="160"/>
        <end position="185"/>
    </location>
</feature>
<feature type="compositionally biased region" description="Basic and acidic residues" evidence="6">
    <location>
        <begin position="779"/>
        <end position="792"/>
    </location>
</feature>
<sequence length="1384" mass="148793">MDPALRELLRDEPADRVIEAIIRFRRPGVELPGVRVVARFDRIATCRLPLASVREVREHPDCVSLKAARCIGPEGPRPAEEIANWAQVDAGMRPIEHHVEHRRAHRRHRVGRDAPRRPADLPLTGAGVVVGVVDWGFDVDHPNFKRSDGSTRLIALWDQRAPGRRSPGTTQPGTAPSLAEPAETPYPYGYGTVHTRERIDRALQTAHPFRTLGYYSADADRGGGAHGAHVTDIAAGNGTTGPTGVAPGADLVFVHLADRGTGGLANLGDSVRLLEAVDFIARTAGERPWVVNLSMGRHGGPHDGTTLTELALDELLSAAPGRFLVQSGGNYHRSRTHATGVVGPGQRRVLRFVSDPEDTTPNELEIWYDGADRLAVRIDPPGTRGAPAVLLGETADVVAAGRVVGRIYHRAHDPNNGDHHVDAFLYPWAPAGEWRVTLEGRRVGNGRFHAWLERDEACPRCQARFLAADASPECTTGTIANGHLPLVIGAYDAHSPFRPPGRSSSAGPTRDDRRKPDLTAPGVGILAARSAPPGSERSPGLLVRKTGTSMAAPHVTGAVALCLEYAGHRLRAAEIRRLVLSTTDPPARDQVRDNRLGRGFLNLPALLAATRQNYPPEPEAAAMQRDHITPLALAPARVYRELLYRPAGDLSAWLRGRFMILAGPGQQVRDVLEVGDVVLRAVLGRPGARGDCALIAEPGLTRRRSGGPDEPSGWYAVTSVPGSAAGSRSMRVLDPAGLVPPGQLLLRTRPLGLDREPDLPDETVDENGCGCGSCSSTDLHTDDSRDGSDEGRYGGAGLGEAASHRDLFAEDDGPSDPMPWTGTTEQEDFRARVLAAHIARSRKAKGAPQRDLRDDELNDVPGTCRTEGGRTTCVRTATATAQAAGRLLAAANTDLAAARKAGDADALRTVKLRAASGYRGSDHQKRLWLGYFANKYYNRTRAARAKIADGPHSDAAVDYMLRPKGDGGYGIGGRVAAPGFSNHQGGIALDLWQDRTSGNGIGNDSDDPSRCRWRQSWFHGWLRTHAAAYGFQPIATEEWHWEYRPAVKATAGLTDHRGGKLWTFASQTLPQPVAVFCPKAALGRRNVDVLVFAHGLLGGCARPKRVPAGFVTDAPFELGRVVDESGRPVVLVVPLLDWGNPCGQVVFGRGHERWHPLGKPAMLNAVVSEVLAEVGRVQGAAAPSLRELVVAGHSRAYDVLEPLVASRTDAAMRQGALARLGQVWAFDTTYAGDVSAWTDWLRLNPSLQLHLYYRPGSRTGKVGDRFHAQLGDRLVVTKVKEGHCLVPAMRLAELMPRPAAAAKPGEKEPDEEAHDAEPEPFEEFQALDHSGAFEDLGTFDAAAADAALDPDLSTTLGLEGADSGYGEDLDDSGDEATFETSGSR</sequence>
<dbReference type="PANTHER" id="PTHR43806:SF11">
    <property type="entry name" value="CEREVISIN-RELATED"/>
    <property type="match status" value="1"/>
</dbReference>
<keyword evidence="3 5" id="KW-0378">Hydrolase</keyword>
<dbReference type="InterPro" id="IPR015500">
    <property type="entry name" value="Peptidase_S8_subtilisin-rel"/>
</dbReference>
<feature type="compositionally biased region" description="Acidic residues" evidence="6">
    <location>
        <begin position="1308"/>
        <end position="1322"/>
    </location>
</feature>
<feature type="region of interest" description="Disordered" evidence="6">
    <location>
        <begin position="497"/>
        <end position="541"/>
    </location>
</feature>
<dbReference type="Pfam" id="PF02557">
    <property type="entry name" value="VanY"/>
    <property type="match status" value="1"/>
</dbReference>
<proteinExistence type="inferred from homology"/>
<dbReference type="SUPFAM" id="SSF52743">
    <property type="entry name" value="Subtilisin-like"/>
    <property type="match status" value="1"/>
</dbReference>
<keyword evidence="2 5" id="KW-0645">Protease</keyword>
<dbReference type="RefSeq" id="WP_346125224.1">
    <property type="nucleotide sequence ID" value="NZ_BAABGU010000064.1"/>
</dbReference>